<dbReference type="WBParaSite" id="HNAJ_0001362201-mRNA-1">
    <property type="protein sequence ID" value="HNAJ_0001362201-mRNA-1"/>
    <property type="gene ID" value="HNAJ_0001362201"/>
</dbReference>
<name>A0A0R3U0H3_RODNA</name>
<feature type="region of interest" description="Disordered" evidence="1">
    <location>
        <begin position="126"/>
        <end position="145"/>
    </location>
</feature>
<evidence type="ECO:0000313" key="2">
    <source>
        <dbReference type="EMBL" id="VDO16405.1"/>
    </source>
</evidence>
<proteinExistence type="predicted"/>
<organism evidence="4">
    <name type="scientific">Rodentolepis nana</name>
    <name type="common">Dwarf tapeworm</name>
    <name type="synonym">Hymenolepis nana</name>
    <dbReference type="NCBI Taxonomy" id="102285"/>
    <lineage>
        <taxon>Eukaryota</taxon>
        <taxon>Metazoa</taxon>
        <taxon>Spiralia</taxon>
        <taxon>Lophotrochozoa</taxon>
        <taxon>Platyhelminthes</taxon>
        <taxon>Cestoda</taxon>
        <taxon>Eucestoda</taxon>
        <taxon>Cyclophyllidea</taxon>
        <taxon>Hymenolepididae</taxon>
        <taxon>Rodentolepis</taxon>
    </lineage>
</organism>
<evidence type="ECO:0000313" key="4">
    <source>
        <dbReference type="WBParaSite" id="HNAJ_0001362201-mRNA-1"/>
    </source>
</evidence>
<dbReference type="InterPro" id="IPR027417">
    <property type="entry name" value="P-loop_NTPase"/>
</dbReference>
<feature type="compositionally biased region" description="Basic and acidic residues" evidence="1">
    <location>
        <begin position="194"/>
        <end position="211"/>
    </location>
</feature>
<dbReference type="Gene3D" id="3.40.50.300">
    <property type="entry name" value="P-loop containing nucleotide triphosphate hydrolases"/>
    <property type="match status" value="1"/>
</dbReference>
<feature type="region of interest" description="Disordered" evidence="1">
    <location>
        <begin position="192"/>
        <end position="219"/>
    </location>
</feature>
<reference evidence="2 3" key="2">
    <citation type="submission" date="2018-11" db="EMBL/GenBank/DDBJ databases">
        <authorList>
            <consortium name="Pathogen Informatics"/>
        </authorList>
    </citation>
    <scope>NUCLEOTIDE SEQUENCE [LARGE SCALE GENOMIC DNA]</scope>
</reference>
<dbReference type="InterPro" id="IPR047499">
    <property type="entry name" value="DD_AK7"/>
</dbReference>
<accession>A0A0R3U0H3</accession>
<evidence type="ECO:0000256" key="1">
    <source>
        <dbReference type="SAM" id="MobiDB-lite"/>
    </source>
</evidence>
<sequence length="360" mass="42257">MSGILSGSNVTVTSRKKLMKSLGLFSAEIEESYVAVEASDDEEALEAELKLLDTLPEEIRARFPFYPPLKWEDREELKKLAEDSEAELRNFIRGMKDDYYVEDHIIVEYLRQKLLSKPCQNQGFVLDDPNETTEDPRNPTYDPQISPHHVIYLNASNSLVKHRFKTIMEGQDNSIDEIDNLNEQEGLSLDVEEEIRRRRKESDDAKKRREQLYPGGPQKATFNRILKRISNSPTGDLFRRMKGILDPSNDDETFVRNLAKEMRDADEYSRNLRKESGDVLDENERKIWHEWLKLLKNENDQRHMVRNMPRRNYLLKYFLPKISDCLVNYGLRRPSDPVDFLVRCLVKWKVFNEGNKIDGE</sequence>
<protein>
    <submittedName>
        <fullName evidence="2 4">Uncharacterized protein</fullName>
    </submittedName>
</protein>
<reference evidence="4" key="1">
    <citation type="submission" date="2017-02" db="UniProtKB">
        <authorList>
            <consortium name="WormBaseParasite"/>
        </authorList>
    </citation>
    <scope>IDENTIFICATION</scope>
</reference>
<dbReference type="Proteomes" id="UP000278807">
    <property type="component" value="Unassembled WGS sequence"/>
</dbReference>
<gene>
    <name evidence="2" type="ORF">HNAJ_LOCUS13596</name>
</gene>
<dbReference type="CDD" id="cd22967">
    <property type="entry name" value="DD_AK7"/>
    <property type="match status" value="1"/>
</dbReference>
<dbReference type="EMBL" id="UZAE01015682">
    <property type="protein sequence ID" value="VDO16405.1"/>
    <property type="molecule type" value="Genomic_DNA"/>
</dbReference>
<dbReference type="AlphaFoldDB" id="A0A0R3U0H3"/>
<dbReference type="OrthoDB" id="417678at2759"/>
<evidence type="ECO:0000313" key="3">
    <source>
        <dbReference type="Proteomes" id="UP000278807"/>
    </source>
</evidence>
<keyword evidence="3" id="KW-1185">Reference proteome</keyword>
<dbReference type="STRING" id="102285.A0A0R3U0H3"/>